<protein>
    <recommendedName>
        <fullName evidence="3">Phage protein</fullName>
    </recommendedName>
</protein>
<dbReference type="Proteomes" id="UP001152302">
    <property type="component" value="Unassembled WGS sequence"/>
</dbReference>
<comment type="caution">
    <text evidence="1">The sequence shown here is derived from an EMBL/GenBank/DDBJ whole genome shotgun (WGS) entry which is preliminary data.</text>
</comment>
<reference evidence="1" key="1">
    <citation type="submission" date="2022-05" db="EMBL/GenBank/DDBJ databases">
        <title>Comparative genomics of Staphylococcus equorum isolates.</title>
        <authorList>
            <person name="Luelf R.H."/>
        </authorList>
    </citation>
    <scope>NUCLEOTIDE SEQUENCE</scope>
    <source>
        <strain evidence="1">TMW 2.2343</strain>
    </source>
</reference>
<evidence type="ECO:0000313" key="1">
    <source>
        <dbReference type="EMBL" id="MDG0860327.1"/>
    </source>
</evidence>
<proteinExistence type="predicted"/>
<organism evidence="1 2">
    <name type="scientific">Staphylococcus equorum</name>
    <dbReference type="NCBI Taxonomy" id="246432"/>
    <lineage>
        <taxon>Bacteria</taxon>
        <taxon>Bacillati</taxon>
        <taxon>Bacillota</taxon>
        <taxon>Bacilli</taxon>
        <taxon>Bacillales</taxon>
        <taxon>Staphylococcaceae</taxon>
        <taxon>Staphylococcus</taxon>
    </lineage>
</organism>
<dbReference type="NCBIfam" id="NF047360">
    <property type="entry name" value="tail_chap_PVL"/>
    <property type="match status" value="1"/>
</dbReference>
<dbReference type="EMBL" id="JAMBPX010000011">
    <property type="protein sequence ID" value="MDG0860327.1"/>
    <property type="molecule type" value="Genomic_DNA"/>
</dbReference>
<name>A0A9X4LD07_9STAP</name>
<evidence type="ECO:0008006" key="3">
    <source>
        <dbReference type="Google" id="ProtNLM"/>
    </source>
</evidence>
<sequence length="112" mass="13195">MKRNFIKLIKEMKDDKPVFNTYLTPSFISFRKMYEAADVQDEVQDADQENERKAMDEMLDMVVSIYDNQFTRDQLIDGLHSPDAIRTLNEQIDWVAQGRMNEDAKKELAKMV</sequence>
<dbReference type="RefSeq" id="WP_277595845.1">
    <property type="nucleotide sequence ID" value="NZ_JAMBPX010000011.1"/>
</dbReference>
<dbReference type="Pfam" id="PF23857">
    <property type="entry name" value="Phage_TAC_19"/>
    <property type="match status" value="1"/>
</dbReference>
<dbReference type="AlphaFoldDB" id="A0A9X4LD07"/>
<gene>
    <name evidence="1" type="ORF">M4L21_13420</name>
</gene>
<accession>A0A9X4LD07</accession>
<dbReference type="InterPro" id="IPR057006">
    <property type="entry name" value="Phage_TAC_19"/>
</dbReference>
<evidence type="ECO:0000313" key="2">
    <source>
        <dbReference type="Proteomes" id="UP001152302"/>
    </source>
</evidence>